<organism evidence="1 2">
    <name type="scientific">Salinisphaera japonica YTM-1</name>
    <dbReference type="NCBI Taxonomy" id="1209778"/>
    <lineage>
        <taxon>Bacteria</taxon>
        <taxon>Pseudomonadati</taxon>
        <taxon>Pseudomonadota</taxon>
        <taxon>Gammaproteobacteria</taxon>
        <taxon>Salinisphaerales</taxon>
        <taxon>Salinisphaeraceae</taxon>
        <taxon>Salinisphaera</taxon>
    </lineage>
</organism>
<dbReference type="Pfam" id="PF05742">
    <property type="entry name" value="TANGO2"/>
    <property type="match status" value="1"/>
</dbReference>
<comment type="caution">
    <text evidence="1">The sequence shown here is derived from an EMBL/GenBank/DDBJ whole genome shotgun (WGS) entry which is preliminary data.</text>
</comment>
<evidence type="ECO:0008006" key="3">
    <source>
        <dbReference type="Google" id="ProtNLM"/>
    </source>
</evidence>
<evidence type="ECO:0000313" key="2">
    <source>
        <dbReference type="Proteomes" id="UP000285310"/>
    </source>
</evidence>
<name>A0A423PZ92_9GAMM</name>
<gene>
    <name evidence="1" type="ORF">SAJA_03755</name>
</gene>
<dbReference type="InterPro" id="IPR008551">
    <property type="entry name" value="TANGO2"/>
</dbReference>
<dbReference type="InParanoid" id="A0A423PZ92"/>
<accession>A0A423PZ92</accession>
<dbReference type="AlphaFoldDB" id="A0A423PZ92"/>
<dbReference type="RefSeq" id="WP_123657303.1">
    <property type="nucleotide sequence ID" value="NZ_AYKG01000008.1"/>
</dbReference>
<reference evidence="1 2" key="1">
    <citation type="submission" date="2013-10" db="EMBL/GenBank/DDBJ databases">
        <title>Salinisphaera japonica YTM-1 Genome Sequencing.</title>
        <authorList>
            <person name="Lai Q."/>
            <person name="Li C."/>
            <person name="Shao Z."/>
        </authorList>
    </citation>
    <scope>NUCLEOTIDE SEQUENCE [LARGE SCALE GENOMIC DNA]</scope>
    <source>
        <strain evidence="1 2">YTM-1</strain>
    </source>
</reference>
<dbReference type="PANTHER" id="PTHR17985">
    <property type="entry name" value="SER/THR-RICH PROTEIN T10 IN DGCR REGION"/>
    <property type="match status" value="1"/>
</dbReference>
<dbReference type="EMBL" id="AYKG01000008">
    <property type="protein sequence ID" value="ROO30947.1"/>
    <property type="molecule type" value="Genomic_DNA"/>
</dbReference>
<evidence type="ECO:0000313" key="1">
    <source>
        <dbReference type="EMBL" id="ROO30947.1"/>
    </source>
</evidence>
<proteinExistence type="predicted"/>
<protein>
    <recommendedName>
        <fullName evidence="3">NRDE family protein</fullName>
    </recommendedName>
</protein>
<dbReference type="PANTHER" id="PTHR17985:SF8">
    <property type="entry name" value="TRANSPORT AND GOLGI ORGANIZATION PROTEIN 2 HOMOLOG"/>
    <property type="match status" value="1"/>
</dbReference>
<dbReference type="OrthoDB" id="4380123at2"/>
<sequence>MCLIVVAWQAHATHDLLLAANRDEFHARPTRAAHVWADPPGLVAGRDEKAGGAWCGADQRGRFAAVTNIRDPQAGAAGPAPRSRGDLVRDYFADDWSAQAWAAHVADNSAAYGPFNLLVGDQNALYHVANRGRSAPRAVAPGVLAISNGLWGDHWPKTEKARQRMQQSLADDTIAADTLLTLLADTDRAPVAELPDTGIDRDAEHFLSAMFIKSPTYGTRAASVIRRDRAGHIDFTERGFDPAGQAVHRVQHNWLIETRST</sequence>
<dbReference type="Proteomes" id="UP000285310">
    <property type="component" value="Unassembled WGS sequence"/>
</dbReference>
<keyword evidence="2" id="KW-1185">Reference proteome</keyword>